<dbReference type="GeneID" id="37045349"/>
<dbReference type="InterPro" id="IPR050164">
    <property type="entry name" value="Peptidase_C19"/>
</dbReference>
<evidence type="ECO:0000256" key="4">
    <source>
        <dbReference type="ARBA" id="ARBA00022670"/>
    </source>
</evidence>
<feature type="region of interest" description="Disordered" evidence="8">
    <location>
        <begin position="632"/>
        <end position="681"/>
    </location>
</feature>
<dbReference type="EMBL" id="KZ819635">
    <property type="protein sequence ID" value="PWN91298.1"/>
    <property type="molecule type" value="Genomic_DNA"/>
</dbReference>
<dbReference type="InterPro" id="IPR028889">
    <property type="entry name" value="USP"/>
</dbReference>
<dbReference type="GO" id="GO:0005634">
    <property type="term" value="C:nucleus"/>
    <property type="evidence" value="ECO:0007669"/>
    <property type="project" value="TreeGrafter"/>
</dbReference>
<feature type="compositionally biased region" description="Basic and acidic residues" evidence="8">
    <location>
        <begin position="756"/>
        <end position="771"/>
    </location>
</feature>
<feature type="compositionally biased region" description="Low complexity" evidence="8">
    <location>
        <begin position="665"/>
        <end position="674"/>
    </location>
</feature>
<dbReference type="GO" id="GO:0004843">
    <property type="term" value="F:cysteine-type deubiquitinase activity"/>
    <property type="evidence" value="ECO:0007669"/>
    <property type="project" value="UniProtKB-EC"/>
</dbReference>
<dbReference type="InParanoid" id="A0A316YRK0"/>
<feature type="region of interest" description="Disordered" evidence="8">
    <location>
        <begin position="509"/>
        <end position="593"/>
    </location>
</feature>
<proteinExistence type="inferred from homology"/>
<feature type="region of interest" description="Disordered" evidence="8">
    <location>
        <begin position="1114"/>
        <end position="1209"/>
    </location>
</feature>
<dbReference type="GO" id="GO:0006508">
    <property type="term" value="P:proteolysis"/>
    <property type="evidence" value="ECO:0007669"/>
    <property type="project" value="UniProtKB-KW"/>
</dbReference>
<evidence type="ECO:0000256" key="2">
    <source>
        <dbReference type="ARBA" id="ARBA00009085"/>
    </source>
</evidence>
<dbReference type="Gene3D" id="3.90.70.10">
    <property type="entry name" value="Cysteine proteinases"/>
    <property type="match status" value="3"/>
</dbReference>
<evidence type="ECO:0000313" key="10">
    <source>
        <dbReference type="EMBL" id="PWN91298.1"/>
    </source>
</evidence>
<evidence type="ECO:0000256" key="3">
    <source>
        <dbReference type="ARBA" id="ARBA00012759"/>
    </source>
</evidence>
<keyword evidence="5" id="KW-0833">Ubl conjugation pathway</keyword>
<name>A0A316YRK0_9BASI</name>
<evidence type="ECO:0000256" key="1">
    <source>
        <dbReference type="ARBA" id="ARBA00000707"/>
    </source>
</evidence>
<dbReference type="PANTHER" id="PTHR24006">
    <property type="entry name" value="UBIQUITIN CARBOXYL-TERMINAL HYDROLASE"/>
    <property type="match status" value="1"/>
</dbReference>
<feature type="compositionally biased region" description="Basic and acidic residues" evidence="8">
    <location>
        <begin position="1197"/>
        <end position="1206"/>
    </location>
</feature>
<feature type="compositionally biased region" description="Low complexity" evidence="8">
    <location>
        <begin position="534"/>
        <end position="553"/>
    </location>
</feature>
<feature type="compositionally biased region" description="Basic residues" evidence="8">
    <location>
        <begin position="299"/>
        <end position="308"/>
    </location>
</feature>
<dbReference type="Pfam" id="PF00443">
    <property type="entry name" value="UCH"/>
    <property type="match status" value="1"/>
</dbReference>
<keyword evidence="6" id="KW-0378">Hydrolase</keyword>
<keyword evidence="11" id="KW-1185">Reference proteome</keyword>
<evidence type="ECO:0000313" key="11">
    <source>
        <dbReference type="Proteomes" id="UP000245768"/>
    </source>
</evidence>
<evidence type="ECO:0000259" key="9">
    <source>
        <dbReference type="PROSITE" id="PS50235"/>
    </source>
</evidence>
<dbReference type="PROSITE" id="PS00972">
    <property type="entry name" value="USP_1"/>
    <property type="match status" value="1"/>
</dbReference>
<feature type="compositionally biased region" description="Low complexity" evidence="8">
    <location>
        <begin position="857"/>
        <end position="874"/>
    </location>
</feature>
<feature type="domain" description="USP" evidence="9">
    <location>
        <begin position="54"/>
        <end position="1235"/>
    </location>
</feature>
<dbReference type="InterPro" id="IPR001394">
    <property type="entry name" value="Peptidase_C19_UCH"/>
</dbReference>
<dbReference type="PANTHER" id="PTHR24006:SF888">
    <property type="entry name" value="UBIQUITIN CARBOXYL-TERMINAL HYDROLASE 30"/>
    <property type="match status" value="1"/>
</dbReference>
<comment type="catalytic activity">
    <reaction evidence="1">
        <text>Thiol-dependent hydrolysis of ester, thioester, amide, peptide and isopeptide bonds formed by the C-terminal Gly of ubiquitin (a 76-residue protein attached to proteins as an intracellular targeting signal).</text>
        <dbReference type="EC" id="3.4.19.12"/>
    </reaction>
</comment>
<keyword evidence="7" id="KW-0788">Thiol protease</keyword>
<dbReference type="Proteomes" id="UP000245768">
    <property type="component" value="Unassembled WGS sequence"/>
</dbReference>
<dbReference type="InterPro" id="IPR018200">
    <property type="entry name" value="USP_CS"/>
</dbReference>
<feature type="region of interest" description="Disordered" evidence="8">
    <location>
        <begin position="725"/>
        <end position="773"/>
    </location>
</feature>
<dbReference type="RefSeq" id="XP_025378496.1">
    <property type="nucleotide sequence ID" value="XM_025523433.1"/>
</dbReference>
<feature type="compositionally biased region" description="Acidic residues" evidence="8">
    <location>
        <begin position="740"/>
        <end position="750"/>
    </location>
</feature>
<dbReference type="PROSITE" id="PS00973">
    <property type="entry name" value="USP_2"/>
    <property type="match status" value="1"/>
</dbReference>
<dbReference type="GO" id="GO:0005829">
    <property type="term" value="C:cytosol"/>
    <property type="evidence" value="ECO:0007669"/>
    <property type="project" value="TreeGrafter"/>
</dbReference>
<feature type="compositionally biased region" description="Polar residues" evidence="8">
    <location>
        <begin position="639"/>
        <end position="658"/>
    </location>
</feature>
<keyword evidence="4" id="KW-0645">Protease</keyword>
<dbReference type="InterPro" id="IPR038765">
    <property type="entry name" value="Papain-like_cys_pep_sf"/>
</dbReference>
<dbReference type="PROSITE" id="PS50235">
    <property type="entry name" value="USP_3"/>
    <property type="match status" value="1"/>
</dbReference>
<feature type="region of interest" description="Disordered" evidence="8">
    <location>
        <begin position="426"/>
        <end position="467"/>
    </location>
</feature>
<evidence type="ECO:0000256" key="7">
    <source>
        <dbReference type="ARBA" id="ARBA00022807"/>
    </source>
</evidence>
<feature type="region of interest" description="Disordered" evidence="8">
    <location>
        <begin position="809"/>
        <end position="940"/>
    </location>
</feature>
<gene>
    <name evidence="10" type="ORF">FA10DRAFT_278152</name>
</gene>
<evidence type="ECO:0000256" key="6">
    <source>
        <dbReference type="ARBA" id="ARBA00022801"/>
    </source>
</evidence>
<feature type="region of interest" description="Disordered" evidence="8">
    <location>
        <begin position="1"/>
        <end position="47"/>
    </location>
</feature>
<sequence length="1235" mass="132061">MARGTHANPTTLSGNAGGNSGAPSSSSANAPASHQQQSGAQSATTAPTDASAHAGFVNLGNTCFLNSVLQATSATRSLRELYQPELLEEVAKSSSSSLPLEGIISGKNTSSEGEVGVTEGQVLLQQQEDLLSANAATGLALERSRSPVLALADEEHGRAWPLSASASVASSRRASIEPQQQQSLRASAAALVTQEKPADEAVAYQPSSSDLPLNTAFRQVLERSWDTGASFKAPSPSTKRKTTPINPKRLLDIMSSKYDQYGEYRQQDGHELLRHLLDSLRMEELDVIKRMQPPPEKTVKKRRKKVKRQGPSLSAAQGPTLLEEGADRSKELVPFVDNLFCGKLLSCVVCEGCRHVSHTYEDFYDISLPLRGEPAEVALRSARKRDRIRSMADRWRKATGGTRSATGNRAATTSEALAAGILSDTSASGAMSETEDHHEAQTLKVKSLSRGRSISRPKSAGASIDMSGTAKDDLKKALKNVPYSLDEERDGAATPMADDIDLHNLSLDDVAEGRKPRHSQPHSASRERQGGGAAALLRAVSVRSRPVSRSASPMGHPDEVMPSSMSGTGGEPASPQTPKSHHRTGAKRVTKQSRQGAYLAKLLAEQPQVPSQQPMTASATAALLWGRRTQAGAAVEGTPSGSSTPLATAMSPTSSAGSHQERVSVVKAAAAPASSDHDDIETTQAKTGLVKAMNSFTAVEVLDGANSFACKRCWRRLNPPTAAERETLVRRRLRRGKAEDESEESSDDETSSGSDQEDRAKSATSKNDNRSVVEPLVLVSRPTSQASNADSMSDLGEGTTMIVDDVSTPSTAVPKIQTTSPQSPEDGSSKSDALPQSSAPKLKAPKPVLAGSNGITLGPNSLSSSGNSSDGALSTTSGDEDGGPDEEIVRVTSKPSIQFLEQDPPSRPVTAPAGAKSGTSTVSAPGIASNGLRRKRSTQSLQRRALKRFLISSTPRVLVFHFKRFQATGSGRYPGTSFKKIDDAVSFPAFLDVKPWLAPPREEYDRHGRLKPTSDPRALEKARLEEEAKHLADLGEKQSHKHHHLFGHHHTLNRHHFFGHGSKSQQQQELLDRSGVSPGPKTKYRLYAVVVHQGSMSGGHYTAYVLSDRCNLPTTPKVAPSSSSVASSSVAGGDKSSSSTSSPRARPSDDSVGDLSESSLGEPPSSEGHGESYAHSNGSSSAPRLLQQQQQQQQQQQERKPDERRWIYTSDTMVRPATLEEVLKAQAYMLFYEQM</sequence>
<protein>
    <recommendedName>
        <fullName evidence="3">ubiquitinyl hydrolase 1</fullName>
        <ecNumber evidence="3">3.4.19.12</ecNumber>
    </recommendedName>
</protein>
<feature type="compositionally biased region" description="Low complexity" evidence="8">
    <location>
        <begin position="1115"/>
        <end position="1145"/>
    </location>
</feature>
<feature type="region of interest" description="Disordered" evidence="8">
    <location>
        <begin position="1054"/>
        <end position="1078"/>
    </location>
</feature>
<dbReference type="EC" id="3.4.19.12" evidence="3"/>
<evidence type="ECO:0000256" key="8">
    <source>
        <dbReference type="SAM" id="MobiDB-lite"/>
    </source>
</evidence>
<dbReference type="OrthoDB" id="420187at2759"/>
<dbReference type="SUPFAM" id="SSF54001">
    <property type="entry name" value="Cysteine proteinases"/>
    <property type="match status" value="1"/>
</dbReference>
<feature type="compositionally biased region" description="Low complexity" evidence="8">
    <location>
        <begin position="1155"/>
        <end position="1167"/>
    </location>
</feature>
<evidence type="ECO:0000256" key="5">
    <source>
        <dbReference type="ARBA" id="ARBA00022786"/>
    </source>
</evidence>
<dbReference type="STRING" id="215250.A0A316YRK0"/>
<feature type="compositionally biased region" description="Polar residues" evidence="8">
    <location>
        <begin position="809"/>
        <end position="839"/>
    </location>
</feature>
<comment type="similarity">
    <text evidence="2">Belongs to the peptidase C19 family.</text>
</comment>
<reference evidence="10 11" key="1">
    <citation type="journal article" date="2018" name="Mol. Biol. Evol.">
        <title>Broad Genomic Sampling Reveals a Smut Pathogenic Ancestry of the Fungal Clade Ustilaginomycotina.</title>
        <authorList>
            <person name="Kijpornyongpan T."/>
            <person name="Mondo S.J."/>
            <person name="Barry K."/>
            <person name="Sandor L."/>
            <person name="Lee J."/>
            <person name="Lipzen A."/>
            <person name="Pangilinan J."/>
            <person name="LaButti K."/>
            <person name="Hainaut M."/>
            <person name="Henrissat B."/>
            <person name="Grigoriev I.V."/>
            <person name="Spatafora J.W."/>
            <person name="Aime M.C."/>
        </authorList>
    </citation>
    <scope>NUCLEOTIDE SEQUENCE [LARGE SCALE GENOMIC DNA]</scope>
    <source>
        <strain evidence="10 11">MCA 4198</strain>
    </source>
</reference>
<feature type="compositionally biased region" description="Low complexity" evidence="8">
    <location>
        <begin position="21"/>
        <end position="47"/>
    </location>
</feature>
<dbReference type="GO" id="GO:0016579">
    <property type="term" value="P:protein deubiquitination"/>
    <property type="evidence" value="ECO:0007669"/>
    <property type="project" value="InterPro"/>
</dbReference>
<feature type="compositionally biased region" description="Basic residues" evidence="8">
    <location>
        <begin position="579"/>
        <end position="591"/>
    </location>
</feature>
<organism evidence="10 11">
    <name type="scientific">Acaromyces ingoldii</name>
    <dbReference type="NCBI Taxonomy" id="215250"/>
    <lineage>
        <taxon>Eukaryota</taxon>
        <taxon>Fungi</taxon>
        <taxon>Dikarya</taxon>
        <taxon>Basidiomycota</taxon>
        <taxon>Ustilaginomycotina</taxon>
        <taxon>Exobasidiomycetes</taxon>
        <taxon>Exobasidiales</taxon>
        <taxon>Cryptobasidiaceae</taxon>
        <taxon>Acaromyces</taxon>
    </lineage>
</organism>
<dbReference type="AlphaFoldDB" id="A0A316YRK0"/>
<feature type="region of interest" description="Disordered" evidence="8">
    <location>
        <begin position="291"/>
        <end position="322"/>
    </location>
</feature>
<feature type="compositionally biased region" description="Low complexity" evidence="8">
    <location>
        <begin position="1187"/>
        <end position="1196"/>
    </location>
</feature>
<accession>A0A316YRK0</accession>